<sequence>MEGRTEVTNTVEVLLRDNLWCPLTTYSNAKVVRGFQLGVEEPVEFPMTRNTDHKTFNSARAAL</sequence>
<keyword evidence="2" id="KW-1185">Reference proteome</keyword>
<comment type="caution">
    <text evidence="1">The sequence shown here is derived from an EMBL/GenBank/DDBJ whole genome shotgun (WGS) entry which is preliminary data.</text>
</comment>
<reference evidence="1 2" key="1">
    <citation type="journal article" date="2018" name="Mol. Biol. Evol.">
        <title>Analysis of the draft genome of the red seaweed Gracilariopsis chorda provides insights into genome size evolution in Rhodophyta.</title>
        <authorList>
            <person name="Lee J."/>
            <person name="Yang E.C."/>
            <person name="Graf L."/>
            <person name="Yang J.H."/>
            <person name="Qiu H."/>
            <person name="Zel Zion U."/>
            <person name="Chan C.X."/>
            <person name="Stephens T.G."/>
            <person name="Weber A.P.M."/>
            <person name="Boo G.H."/>
            <person name="Boo S.M."/>
            <person name="Kim K.M."/>
            <person name="Shin Y."/>
            <person name="Jung M."/>
            <person name="Lee S.J."/>
            <person name="Yim H.S."/>
            <person name="Lee J.H."/>
            <person name="Bhattacharya D."/>
            <person name="Yoon H.S."/>
        </authorList>
    </citation>
    <scope>NUCLEOTIDE SEQUENCE [LARGE SCALE GENOMIC DNA]</scope>
    <source>
        <strain evidence="1 2">SKKU-2015</strain>
        <tissue evidence="1">Whole body</tissue>
    </source>
</reference>
<gene>
    <name evidence="1" type="ORF">BWQ96_02081</name>
</gene>
<evidence type="ECO:0000313" key="1">
    <source>
        <dbReference type="EMBL" id="PXF48129.1"/>
    </source>
</evidence>
<dbReference type="AlphaFoldDB" id="A0A2V3J1B2"/>
<accession>A0A2V3J1B2</accession>
<protein>
    <submittedName>
        <fullName evidence="1">Uncharacterized protein</fullName>
    </submittedName>
</protein>
<dbReference type="Proteomes" id="UP000247409">
    <property type="component" value="Unassembled WGS sequence"/>
</dbReference>
<dbReference type="EMBL" id="NBIV01000016">
    <property type="protein sequence ID" value="PXF48129.1"/>
    <property type="molecule type" value="Genomic_DNA"/>
</dbReference>
<proteinExistence type="predicted"/>
<organism evidence="1 2">
    <name type="scientific">Gracilariopsis chorda</name>
    <dbReference type="NCBI Taxonomy" id="448386"/>
    <lineage>
        <taxon>Eukaryota</taxon>
        <taxon>Rhodophyta</taxon>
        <taxon>Florideophyceae</taxon>
        <taxon>Rhodymeniophycidae</taxon>
        <taxon>Gracilariales</taxon>
        <taxon>Gracilariaceae</taxon>
        <taxon>Gracilariopsis</taxon>
    </lineage>
</organism>
<name>A0A2V3J1B2_9FLOR</name>
<evidence type="ECO:0000313" key="2">
    <source>
        <dbReference type="Proteomes" id="UP000247409"/>
    </source>
</evidence>